<proteinExistence type="predicted"/>
<dbReference type="Pfam" id="PF00581">
    <property type="entry name" value="Rhodanese"/>
    <property type="match status" value="4"/>
</dbReference>
<dbReference type="SMART" id="SM00450">
    <property type="entry name" value="RHOD"/>
    <property type="match status" value="4"/>
</dbReference>
<feature type="domain" description="Rhodanese" evidence="1">
    <location>
        <begin position="18"/>
        <end position="109"/>
    </location>
</feature>
<dbReference type="Proteomes" id="UP001322481">
    <property type="component" value="Chromosome"/>
</dbReference>
<protein>
    <submittedName>
        <fullName evidence="2">Rhodanese-like domain-containing protein</fullName>
    </submittedName>
</protein>
<reference evidence="2 3" key="1">
    <citation type="submission" date="2023-11" db="EMBL/GenBank/DDBJ databases">
        <authorList>
            <person name="Panchal A.K."/>
            <person name="Meaney J.S."/>
            <person name="Karas B.J."/>
            <person name="diCenzo G.C."/>
        </authorList>
    </citation>
    <scope>NUCLEOTIDE SEQUENCE [LARGE SCALE GENOMIC DNA]</scope>
    <source>
        <strain evidence="2 3">NZP2235</strain>
    </source>
</reference>
<dbReference type="InterPro" id="IPR001763">
    <property type="entry name" value="Rhodanese-like_dom"/>
</dbReference>
<sequence>MRFPSPISASTAKAWLSDGQELALLDVREAGEFASGHPLFATSLPFGLLEARLPVLVPSTACRMVFLDDGYSQRAERASEIARRLGYQNVFFLDGGATGWQRSGLSLFEGVFVPSKAFGELVEEAFSVPHVSPEELNRWQREGRSLVLLDGRPRDEHRRMNIPGSICLPNGDLAYRASAVITDPLIPVVVHCAGRTRSIIGAQILRDLGFANPIFALQNGTQGWTLAGLDLERGSDRAVEEIPDEQGKAEMRAKARALGEAWQVSFIDVAALNAWLGDGLRTTYLLDVRGDAEFHNHPIEGATHAAGGQLIQSTDQWVAVRRARIVLADDTGLRAVVVARYLKMMGLDCHVLAASEEAWGDIVSPRPLHPAMPELPRAPVPLPRDAIVLDVRSSMAYRSAHISGAQWVLRHQLSERLKHVEKAALVVLCADDSDVLALVASDLRADGFCNLAELSGTAASWREAGFEVVSTPEQPSDAQALDFVFFTHDRHSGNLEAARRYLSWETGLVGRLDAAEKLELSRCLPTRTESFAMPRQSEKRLSNAG</sequence>
<gene>
    <name evidence="2" type="ORF">U0R22_002646</name>
</gene>
<feature type="domain" description="Rhodanese" evidence="1">
    <location>
        <begin position="382"/>
        <end position="470"/>
    </location>
</feature>
<evidence type="ECO:0000313" key="2">
    <source>
        <dbReference type="EMBL" id="WQB98495.1"/>
    </source>
</evidence>
<dbReference type="InterPro" id="IPR036873">
    <property type="entry name" value="Rhodanese-like_dom_sf"/>
</dbReference>
<name>A0ABZ0VM44_9HYPH</name>
<accession>A0ABZ0VM44</accession>
<organism evidence="2 3">
    <name type="scientific">Mesorhizobium huakuii</name>
    <dbReference type="NCBI Taxonomy" id="28104"/>
    <lineage>
        <taxon>Bacteria</taxon>
        <taxon>Pseudomonadati</taxon>
        <taxon>Pseudomonadota</taxon>
        <taxon>Alphaproteobacteria</taxon>
        <taxon>Hyphomicrobiales</taxon>
        <taxon>Phyllobacteriaceae</taxon>
        <taxon>Mesorhizobium</taxon>
    </lineage>
</organism>
<dbReference type="PANTHER" id="PTHR43031:SF16">
    <property type="entry name" value="OXIDOREDUCTASE"/>
    <property type="match status" value="1"/>
</dbReference>
<dbReference type="EMBL" id="CP139858">
    <property type="protein sequence ID" value="WQB98495.1"/>
    <property type="molecule type" value="Genomic_DNA"/>
</dbReference>
<dbReference type="RefSeq" id="WP_322418783.1">
    <property type="nucleotide sequence ID" value="NZ_CP139858.1"/>
</dbReference>
<dbReference type="PROSITE" id="PS50206">
    <property type="entry name" value="RHODANESE_3"/>
    <property type="match status" value="4"/>
</dbReference>
<dbReference type="SUPFAM" id="SSF52821">
    <property type="entry name" value="Rhodanese/Cell cycle control phosphatase"/>
    <property type="match status" value="4"/>
</dbReference>
<keyword evidence="3" id="KW-1185">Reference proteome</keyword>
<evidence type="ECO:0000313" key="3">
    <source>
        <dbReference type="Proteomes" id="UP001322481"/>
    </source>
</evidence>
<dbReference type="PANTHER" id="PTHR43031">
    <property type="entry name" value="FAD-DEPENDENT OXIDOREDUCTASE"/>
    <property type="match status" value="1"/>
</dbReference>
<dbReference type="InterPro" id="IPR050229">
    <property type="entry name" value="GlpE_sulfurtransferase"/>
</dbReference>
<dbReference type="Gene3D" id="3.40.250.10">
    <property type="entry name" value="Rhodanese-like domain"/>
    <property type="match status" value="4"/>
</dbReference>
<feature type="domain" description="Rhodanese" evidence="1">
    <location>
        <begin position="279"/>
        <end position="364"/>
    </location>
</feature>
<evidence type="ECO:0000259" key="1">
    <source>
        <dbReference type="PROSITE" id="PS50206"/>
    </source>
</evidence>
<feature type="domain" description="Rhodanese" evidence="1">
    <location>
        <begin position="142"/>
        <end position="233"/>
    </location>
</feature>